<evidence type="ECO:0000313" key="2">
    <source>
        <dbReference type="Proteomes" id="UP001057279"/>
    </source>
</evidence>
<organism evidence="1 2">
    <name type="scientific">Ovis ammon polii x Ovis aries</name>
    <dbReference type="NCBI Taxonomy" id="2918886"/>
    <lineage>
        <taxon>Eukaryota</taxon>
        <taxon>Metazoa</taxon>
        <taxon>Chordata</taxon>
        <taxon>Craniata</taxon>
        <taxon>Vertebrata</taxon>
        <taxon>Euteleostomi</taxon>
        <taxon>Mammalia</taxon>
        <taxon>Eutheria</taxon>
        <taxon>Laurasiatheria</taxon>
        <taxon>Artiodactyla</taxon>
        <taxon>Ruminantia</taxon>
        <taxon>Pecora</taxon>
        <taxon>Bovidae</taxon>
        <taxon>Caprinae</taxon>
        <taxon>Ovis</taxon>
    </lineage>
</organism>
<keyword evidence="2" id="KW-1185">Reference proteome</keyword>
<sequence length="515" mass="56818">MLWAGELTARGLQASSVPSEPEAYTNASPWTPGGPPDVSVPSAPDAMRDWSKLSERRTPIHTLSELLCDSTAFRKETETNEKNDLKEQHCGTSLGGPVVKNLSANAGNRDWSPDLGRSHVPKSSSASGPQLLKPVCSRAQELQLLSPEPRICPPQDKWPQLKACNHNRALEGLGSQDQCERHAYGSSWGQAETDKKLYLLKPALKRSHQQFQLHNHKLLEDMDKITQLSCATGSEPTPSQHVGPCSSYAADNMRDLSSPTRLNPRTLHWKPGVLTAGPPRKSPSMFIAHMTRITKDVLAFRKFTVKTRRQMDGDSSTTDASQLGISADYIGGSHYVIQPHDDTEDSMNDHEDTNGSKESFREQDIYLPIANVARIMKNAIPQTGKIAKDAKECVQECVSEFISFITSEASERCHQEKRKTINGEDILFAMSTLGFDSYVEPLKLYLQKFREAMKGEKGIGGAVTATDGLSEELTEEAFTNQLPAGLITADGQQQNVMVYTTSYQQISGVQQIQFS</sequence>
<comment type="caution">
    <text evidence="1">The sequence shown here is derived from an EMBL/GenBank/DDBJ whole genome shotgun (WGS) entry which is preliminary data.</text>
</comment>
<protein>
    <submittedName>
        <fullName evidence="1">Uncharacterized protein</fullName>
    </submittedName>
</protein>
<dbReference type="EMBL" id="CM043028">
    <property type="protein sequence ID" value="KAI4586520.1"/>
    <property type="molecule type" value="Genomic_DNA"/>
</dbReference>
<reference evidence="1" key="1">
    <citation type="submission" date="2022-03" db="EMBL/GenBank/DDBJ databases">
        <title>Genomic analyses of argali, domestic sheep and their hybrids provide insights into chromosomal evolution, heterosis and genetic basis of agronomic traits.</title>
        <authorList>
            <person name="Li M."/>
        </authorList>
    </citation>
    <scope>NUCLEOTIDE SEQUENCE</scope>
    <source>
        <strain evidence="1">F1 hybrid</strain>
    </source>
</reference>
<evidence type="ECO:0000313" key="1">
    <source>
        <dbReference type="EMBL" id="KAI4586520.1"/>
    </source>
</evidence>
<dbReference type="Proteomes" id="UP001057279">
    <property type="component" value="Linkage Group LG03"/>
</dbReference>
<name>A0ACB9V9B3_9CETA</name>
<accession>A0ACB9V9B3</accession>
<gene>
    <name evidence="1" type="ORF">MJG53_004307</name>
</gene>
<proteinExistence type="predicted"/>